<proteinExistence type="predicted"/>
<name>A0ABQ6F5V3_9RHOO</name>
<dbReference type="SUPFAM" id="SSF55874">
    <property type="entry name" value="ATPase domain of HSP90 chaperone/DNA topoisomerase II/histidine kinase"/>
    <property type="match status" value="1"/>
</dbReference>
<dbReference type="InterPro" id="IPR050428">
    <property type="entry name" value="TCS_sensor_his_kinase"/>
</dbReference>
<dbReference type="PANTHER" id="PTHR45436:SF14">
    <property type="entry name" value="SENSOR PROTEIN QSEC"/>
    <property type="match status" value="1"/>
</dbReference>
<feature type="transmembrane region" description="Helical" evidence="12">
    <location>
        <begin position="155"/>
        <end position="178"/>
    </location>
</feature>
<evidence type="ECO:0000256" key="5">
    <source>
        <dbReference type="ARBA" id="ARBA00022679"/>
    </source>
</evidence>
<keyword evidence="6 12" id="KW-0812">Transmembrane</keyword>
<dbReference type="PANTHER" id="PTHR45436">
    <property type="entry name" value="SENSOR HISTIDINE KINASE YKOH"/>
    <property type="match status" value="1"/>
</dbReference>
<dbReference type="SUPFAM" id="SSF47384">
    <property type="entry name" value="Homodimeric domain of signal transducing histidine kinase"/>
    <property type="match status" value="1"/>
</dbReference>
<dbReference type="SMART" id="SM00387">
    <property type="entry name" value="HATPase_c"/>
    <property type="match status" value="1"/>
</dbReference>
<comment type="subcellular location">
    <subcellularLocation>
        <location evidence="2">Membrane</location>
        <topology evidence="2">Multi-pass membrane protein</topology>
    </subcellularLocation>
</comment>
<dbReference type="Gene3D" id="1.20.5.1040">
    <property type="entry name" value="Sensor protein qsec"/>
    <property type="match status" value="1"/>
</dbReference>
<keyword evidence="12" id="KW-0472">Membrane</keyword>
<feature type="domain" description="HAMP" evidence="14">
    <location>
        <begin position="179"/>
        <end position="232"/>
    </location>
</feature>
<keyword evidence="9" id="KW-0067">ATP-binding</keyword>
<dbReference type="PROSITE" id="PS50109">
    <property type="entry name" value="HIS_KIN"/>
    <property type="match status" value="1"/>
</dbReference>
<dbReference type="Gene3D" id="3.30.565.10">
    <property type="entry name" value="Histidine kinase-like ATPase, C-terminal domain"/>
    <property type="match status" value="1"/>
</dbReference>
<dbReference type="Proteomes" id="UP001157167">
    <property type="component" value="Unassembled WGS sequence"/>
</dbReference>
<evidence type="ECO:0000259" key="13">
    <source>
        <dbReference type="PROSITE" id="PS50109"/>
    </source>
</evidence>
<keyword evidence="16" id="KW-1185">Reference proteome</keyword>
<keyword evidence="8 15" id="KW-0418">Kinase</keyword>
<comment type="caution">
    <text evidence="15">The sequence shown here is derived from an EMBL/GenBank/DDBJ whole genome shotgun (WGS) entry which is preliminary data.</text>
</comment>
<evidence type="ECO:0000256" key="7">
    <source>
        <dbReference type="ARBA" id="ARBA00022741"/>
    </source>
</evidence>
<evidence type="ECO:0000256" key="10">
    <source>
        <dbReference type="ARBA" id="ARBA00022989"/>
    </source>
</evidence>
<dbReference type="PROSITE" id="PS50885">
    <property type="entry name" value="HAMP"/>
    <property type="match status" value="1"/>
</dbReference>
<sequence>MSATRAVYSLRRRLVALLIGVLALFWGLTAMLAFRTAHAEADSLFDAQMVQVAETLLAIVATGNPLVAGEMAEHQHAYQLPVAFQAWKRDDGGAWQLLVRSSEMPFEPVASAPGFDEHDLEGELWRFFTIDHDHSGYRVIVGQNHGARYRLAGTFALHLLLSICIGLPLMALGIWAVVGRALRPVSATADAVGGLDPRRLAPVQVPGPLPAEIAPLVTSIDALVGRVSEVLDNERRFTADAAHELRTPLAALKIQAQVAARAGDEATRKHALEQVATGVDRMSHLVEQLLTLARLDPDAGRGAMDRFDLAELAEGVCSVLTPQALRRGQTLALEAPASFALSGNRWWLEVLLRNLVDNALRYSPEGGRVVVSLDACSRCLRVADDGPGIPAAERAQMLTRFARGSAVEAEGCGLGLSIVGRIAEITGATLAFEDGLSRADGGAGLAVVVRFAPETTG</sequence>
<reference evidence="16" key="1">
    <citation type="journal article" date="2019" name="Int. J. Syst. Evol. Microbiol.">
        <title>The Global Catalogue of Microorganisms (GCM) 10K type strain sequencing project: providing services to taxonomists for standard genome sequencing and annotation.</title>
        <authorList>
            <consortium name="The Broad Institute Genomics Platform"/>
            <consortium name="The Broad Institute Genome Sequencing Center for Infectious Disease"/>
            <person name="Wu L."/>
            <person name="Ma J."/>
        </authorList>
    </citation>
    <scope>NUCLEOTIDE SEQUENCE [LARGE SCALE GENOMIC DNA]</scope>
    <source>
        <strain evidence="16">NBRC 102407</strain>
    </source>
</reference>
<keyword evidence="4" id="KW-0597">Phosphoprotein</keyword>
<accession>A0ABQ6F5V3</accession>
<dbReference type="Pfam" id="PF08521">
    <property type="entry name" value="2CSK_N"/>
    <property type="match status" value="1"/>
</dbReference>
<dbReference type="EC" id="2.7.13.3" evidence="3"/>
<protein>
    <recommendedName>
        <fullName evidence="3">histidine kinase</fullName>
        <ecNumber evidence="3">2.7.13.3</ecNumber>
    </recommendedName>
</protein>
<evidence type="ECO:0000256" key="1">
    <source>
        <dbReference type="ARBA" id="ARBA00000085"/>
    </source>
</evidence>
<evidence type="ECO:0000256" key="3">
    <source>
        <dbReference type="ARBA" id="ARBA00012438"/>
    </source>
</evidence>
<evidence type="ECO:0000313" key="16">
    <source>
        <dbReference type="Proteomes" id="UP001157167"/>
    </source>
</evidence>
<evidence type="ECO:0000313" key="15">
    <source>
        <dbReference type="EMBL" id="GLT20639.1"/>
    </source>
</evidence>
<evidence type="ECO:0000256" key="9">
    <source>
        <dbReference type="ARBA" id="ARBA00022840"/>
    </source>
</evidence>
<dbReference type="EMBL" id="BSPX01000001">
    <property type="protein sequence ID" value="GLT20639.1"/>
    <property type="molecule type" value="Genomic_DNA"/>
</dbReference>
<dbReference type="InterPro" id="IPR013727">
    <property type="entry name" value="2CSK_N"/>
</dbReference>
<evidence type="ECO:0000256" key="8">
    <source>
        <dbReference type="ARBA" id="ARBA00022777"/>
    </source>
</evidence>
<keyword evidence="7" id="KW-0547">Nucleotide-binding</keyword>
<dbReference type="CDD" id="cd00082">
    <property type="entry name" value="HisKA"/>
    <property type="match status" value="1"/>
</dbReference>
<dbReference type="Gene3D" id="1.10.287.130">
    <property type="match status" value="1"/>
</dbReference>
<dbReference type="InterPro" id="IPR003661">
    <property type="entry name" value="HisK_dim/P_dom"/>
</dbReference>
<dbReference type="InterPro" id="IPR005467">
    <property type="entry name" value="His_kinase_dom"/>
</dbReference>
<keyword evidence="11" id="KW-0902">Two-component regulatory system</keyword>
<evidence type="ECO:0000256" key="6">
    <source>
        <dbReference type="ARBA" id="ARBA00022692"/>
    </source>
</evidence>
<dbReference type="InterPro" id="IPR003660">
    <property type="entry name" value="HAMP_dom"/>
</dbReference>
<keyword evidence="5" id="KW-0808">Transferase</keyword>
<feature type="domain" description="Histidine kinase" evidence="13">
    <location>
        <begin position="240"/>
        <end position="453"/>
    </location>
</feature>
<gene>
    <name evidence="15" type="ORF">GCM10007933_00900</name>
</gene>
<dbReference type="Pfam" id="PF00512">
    <property type="entry name" value="HisKA"/>
    <property type="match status" value="1"/>
</dbReference>
<evidence type="ECO:0000256" key="2">
    <source>
        <dbReference type="ARBA" id="ARBA00004141"/>
    </source>
</evidence>
<organism evidence="15 16">
    <name type="scientific">Zoogloea oryzae</name>
    <dbReference type="NCBI Taxonomy" id="310767"/>
    <lineage>
        <taxon>Bacteria</taxon>
        <taxon>Pseudomonadati</taxon>
        <taxon>Pseudomonadota</taxon>
        <taxon>Betaproteobacteria</taxon>
        <taxon>Rhodocyclales</taxon>
        <taxon>Zoogloeaceae</taxon>
        <taxon>Zoogloea</taxon>
    </lineage>
</organism>
<dbReference type="InterPro" id="IPR003594">
    <property type="entry name" value="HATPase_dom"/>
</dbReference>
<dbReference type="InterPro" id="IPR036890">
    <property type="entry name" value="HATPase_C_sf"/>
</dbReference>
<dbReference type="Pfam" id="PF02518">
    <property type="entry name" value="HATPase_c"/>
    <property type="match status" value="1"/>
</dbReference>
<evidence type="ECO:0000256" key="12">
    <source>
        <dbReference type="SAM" id="Phobius"/>
    </source>
</evidence>
<evidence type="ECO:0000256" key="11">
    <source>
        <dbReference type="ARBA" id="ARBA00023012"/>
    </source>
</evidence>
<dbReference type="InterPro" id="IPR036097">
    <property type="entry name" value="HisK_dim/P_sf"/>
</dbReference>
<evidence type="ECO:0000256" key="4">
    <source>
        <dbReference type="ARBA" id="ARBA00022553"/>
    </source>
</evidence>
<evidence type="ECO:0000259" key="14">
    <source>
        <dbReference type="PROSITE" id="PS50885"/>
    </source>
</evidence>
<dbReference type="RefSeq" id="WP_284186249.1">
    <property type="nucleotide sequence ID" value="NZ_BSPX01000001.1"/>
</dbReference>
<dbReference type="GO" id="GO:0016301">
    <property type="term" value="F:kinase activity"/>
    <property type="evidence" value="ECO:0007669"/>
    <property type="project" value="UniProtKB-KW"/>
</dbReference>
<comment type="catalytic activity">
    <reaction evidence="1">
        <text>ATP + protein L-histidine = ADP + protein N-phospho-L-histidine.</text>
        <dbReference type="EC" id="2.7.13.3"/>
    </reaction>
</comment>
<keyword evidence="10 12" id="KW-1133">Transmembrane helix</keyword>
<dbReference type="SMART" id="SM00388">
    <property type="entry name" value="HisKA"/>
    <property type="match status" value="1"/>
</dbReference>